<protein>
    <submittedName>
        <fullName evidence="2">Uncharacterized protein</fullName>
    </submittedName>
</protein>
<dbReference type="AlphaFoldDB" id="A0A8J6H4A9"/>
<gene>
    <name evidence="3" type="ORF">GEV33_015074</name>
    <name evidence="2" type="ORF">GEV33_015075</name>
</gene>
<evidence type="ECO:0000313" key="4">
    <source>
        <dbReference type="Proteomes" id="UP000719412"/>
    </source>
</evidence>
<comment type="caution">
    <text evidence="2">The sequence shown here is derived from an EMBL/GenBank/DDBJ whole genome shotgun (WGS) entry which is preliminary data.</text>
</comment>
<dbReference type="Proteomes" id="UP000719412">
    <property type="component" value="Unassembled WGS sequence"/>
</dbReference>
<accession>A0A8J6H4A9</accession>
<dbReference type="EMBL" id="JABDTM020029816">
    <property type="protein sequence ID" value="KAH0807717.1"/>
    <property type="molecule type" value="Genomic_DNA"/>
</dbReference>
<proteinExistence type="predicted"/>
<dbReference type="EMBL" id="JABDTM020029817">
    <property type="protein sequence ID" value="KAH0807716.1"/>
    <property type="molecule type" value="Genomic_DNA"/>
</dbReference>
<name>A0A8J6H4A9_TENMO</name>
<feature type="compositionally biased region" description="Polar residues" evidence="1">
    <location>
        <begin position="27"/>
        <end position="36"/>
    </location>
</feature>
<reference evidence="2" key="2">
    <citation type="submission" date="2021-08" db="EMBL/GenBank/DDBJ databases">
        <authorList>
            <person name="Eriksson T."/>
        </authorList>
    </citation>
    <scope>NUCLEOTIDE SEQUENCE</scope>
    <source>
        <strain evidence="2">Stoneville</strain>
        <tissue evidence="2">Whole head</tissue>
    </source>
</reference>
<organism evidence="2 4">
    <name type="scientific">Tenebrio molitor</name>
    <name type="common">Yellow mealworm beetle</name>
    <dbReference type="NCBI Taxonomy" id="7067"/>
    <lineage>
        <taxon>Eukaryota</taxon>
        <taxon>Metazoa</taxon>
        <taxon>Ecdysozoa</taxon>
        <taxon>Arthropoda</taxon>
        <taxon>Hexapoda</taxon>
        <taxon>Insecta</taxon>
        <taxon>Pterygota</taxon>
        <taxon>Neoptera</taxon>
        <taxon>Endopterygota</taxon>
        <taxon>Coleoptera</taxon>
        <taxon>Polyphaga</taxon>
        <taxon>Cucujiformia</taxon>
        <taxon>Tenebrionidae</taxon>
        <taxon>Tenebrio</taxon>
    </lineage>
</organism>
<feature type="region of interest" description="Disordered" evidence="1">
    <location>
        <begin position="27"/>
        <end position="46"/>
    </location>
</feature>
<keyword evidence="4" id="KW-1185">Reference proteome</keyword>
<reference evidence="2" key="1">
    <citation type="journal article" date="2020" name="J Insects Food Feed">
        <title>The yellow mealworm (Tenebrio molitor) genome: a resource for the emerging insects as food and feed industry.</title>
        <authorList>
            <person name="Eriksson T."/>
            <person name="Andere A."/>
            <person name="Kelstrup H."/>
            <person name="Emery V."/>
            <person name="Picard C."/>
        </authorList>
    </citation>
    <scope>NUCLEOTIDE SEQUENCE</scope>
    <source>
        <strain evidence="2">Stoneville</strain>
        <tissue evidence="2">Whole head</tissue>
    </source>
</reference>
<evidence type="ECO:0000256" key="1">
    <source>
        <dbReference type="SAM" id="MobiDB-lite"/>
    </source>
</evidence>
<sequence>MKRISLSLERETQSTGKYGIWTIYYDTSGTPRNSSGRGTGGIADREIEETEVTARLRGQLYEVSATATLPALKDPEEFSCELRIPQANYTVRRETVFYPGKSACLLFCYTSARFTGIT</sequence>
<evidence type="ECO:0000313" key="3">
    <source>
        <dbReference type="EMBL" id="KAH0807717.1"/>
    </source>
</evidence>
<evidence type="ECO:0000313" key="2">
    <source>
        <dbReference type="EMBL" id="KAH0807716.1"/>
    </source>
</evidence>